<feature type="compositionally biased region" description="Polar residues" evidence="5">
    <location>
        <begin position="255"/>
        <end position="264"/>
    </location>
</feature>
<organism evidence="7 8">
    <name type="scientific">Cryomyces antarcticus</name>
    <dbReference type="NCBI Taxonomy" id="329879"/>
    <lineage>
        <taxon>Eukaryota</taxon>
        <taxon>Fungi</taxon>
        <taxon>Dikarya</taxon>
        <taxon>Ascomycota</taxon>
        <taxon>Pezizomycotina</taxon>
        <taxon>Dothideomycetes</taxon>
        <taxon>Dothideomycetes incertae sedis</taxon>
        <taxon>Cryomyces</taxon>
    </lineage>
</organism>
<comment type="caution">
    <text evidence="7">The sequence shown here is derived from an EMBL/GenBank/DDBJ whole genome shotgun (WGS) entry which is preliminary data.</text>
</comment>
<dbReference type="Proteomes" id="UP001357485">
    <property type="component" value="Unassembled WGS sequence"/>
</dbReference>
<evidence type="ECO:0000256" key="1">
    <source>
        <dbReference type="ARBA" id="ARBA00004141"/>
    </source>
</evidence>
<gene>
    <name evidence="7" type="primary">ZRT3</name>
    <name evidence="7" type="ORF">LTR16_004663</name>
</gene>
<feature type="compositionally biased region" description="Polar residues" evidence="5">
    <location>
        <begin position="187"/>
        <end position="211"/>
    </location>
</feature>
<evidence type="ECO:0000313" key="8">
    <source>
        <dbReference type="Proteomes" id="UP001357485"/>
    </source>
</evidence>
<dbReference type="PANTHER" id="PTHR11040">
    <property type="entry name" value="ZINC/IRON TRANSPORTER"/>
    <property type="match status" value="1"/>
</dbReference>
<keyword evidence="8" id="KW-1185">Reference proteome</keyword>
<evidence type="ECO:0000256" key="5">
    <source>
        <dbReference type="SAM" id="MobiDB-lite"/>
    </source>
</evidence>
<feature type="compositionally biased region" description="Low complexity" evidence="5">
    <location>
        <begin position="117"/>
        <end position="137"/>
    </location>
</feature>
<feature type="region of interest" description="Disordered" evidence="5">
    <location>
        <begin position="53"/>
        <end position="138"/>
    </location>
</feature>
<keyword evidence="3 6" id="KW-1133">Transmembrane helix</keyword>
<dbReference type="EMBL" id="JAVRRA010008853">
    <property type="protein sequence ID" value="KAK5255292.1"/>
    <property type="molecule type" value="Genomic_DNA"/>
</dbReference>
<evidence type="ECO:0000256" key="6">
    <source>
        <dbReference type="SAM" id="Phobius"/>
    </source>
</evidence>
<feature type="compositionally biased region" description="Low complexity" evidence="5">
    <location>
        <begin position="266"/>
        <end position="280"/>
    </location>
</feature>
<evidence type="ECO:0000313" key="7">
    <source>
        <dbReference type="EMBL" id="KAK5255292.1"/>
    </source>
</evidence>
<name>A0ABR0LX99_9PEZI</name>
<keyword evidence="2 6" id="KW-0812">Transmembrane</keyword>
<sequence length="452" mass="48222">MLPSAKSSLEKGGLSPKEAAWTLVGCFLAGVIGIQIVSRVLHAFMPSHVVDCDHTHDEDPEHSAANEQDNHATHKQPLQNEQKRTHVHRSMSRRQTQPRKTMDEPSYFGNHGSGQYEPPGESEPAPSRPAATPRRPSLQARLTARVSQLVSGSKSSCDEDGPCHGYSDPCGQECFKIVQARGGTRMPSFNSSRRPQVSRGSTAPQNQTNEATPLLQDISEEDSSRLPEQARNYLASGLLSHDPPNDHETGLPRPRSSTPTTLDGASSPSKTRVSSSSPPSHEAPQGGQHHHHVPTNAFLSIGLQTSIAIALHKLPEGFITYATNHANPSLGFAVFLALFIHNITEGFAMALPLYLAIGSRPRAMFWSSLLGGFSQPCGAAVAALWFRLAGGSGSAPGEEVYGAMFAVTAGIMASVALQLFSESLDLTHNRGLCMGFAFVGMGVLGVSSALTA</sequence>
<feature type="transmembrane region" description="Helical" evidence="6">
    <location>
        <begin position="432"/>
        <end position="450"/>
    </location>
</feature>
<feature type="region of interest" description="Disordered" evidence="5">
    <location>
        <begin position="184"/>
        <end position="214"/>
    </location>
</feature>
<feature type="transmembrane region" description="Helical" evidence="6">
    <location>
        <begin position="400"/>
        <end position="420"/>
    </location>
</feature>
<proteinExistence type="predicted"/>
<evidence type="ECO:0000256" key="4">
    <source>
        <dbReference type="ARBA" id="ARBA00023136"/>
    </source>
</evidence>
<dbReference type="PANTHER" id="PTHR11040:SF210">
    <property type="entry name" value="ZINC-REGULATED TRANSPORTER 3"/>
    <property type="match status" value="1"/>
</dbReference>
<feature type="region of interest" description="Disordered" evidence="5">
    <location>
        <begin position="236"/>
        <end position="293"/>
    </location>
</feature>
<dbReference type="Pfam" id="PF02535">
    <property type="entry name" value="Zip"/>
    <property type="match status" value="1"/>
</dbReference>
<evidence type="ECO:0000256" key="3">
    <source>
        <dbReference type="ARBA" id="ARBA00022989"/>
    </source>
</evidence>
<feature type="transmembrane region" description="Helical" evidence="6">
    <location>
        <begin position="332"/>
        <end position="357"/>
    </location>
</feature>
<protein>
    <submittedName>
        <fullName evidence="7">Zinc transporter</fullName>
    </submittedName>
</protein>
<reference evidence="7 8" key="1">
    <citation type="submission" date="2023-08" db="EMBL/GenBank/DDBJ databases">
        <title>Black Yeasts Isolated from many extreme environments.</title>
        <authorList>
            <person name="Coleine C."/>
            <person name="Stajich J.E."/>
            <person name="Selbmann L."/>
        </authorList>
    </citation>
    <scope>NUCLEOTIDE SEQUENCE [LARGE SCALE GENOMIC DNA]</scope>
    <source>
        <strain evidence="7 8">CCFEE 536</strain>
    </source>
</reference>
<feature type="compositionally biased region" description="Basic and acidic residues" evidence="5">
    <location>
        <begin position="53"/>
        <end position="72"/>
    </location>
</feature>
<accession>A0ABR0LX99</accession>
<feature type="transmembrane region" description="Helical" evidence="6">
    <location>
        <begin position="369"/>
        <end position="388"/>
    </location>
</feature>
<evidence type="ECO:0000256" key="2">
    <source>
        <dbReference type="ARBA" id="ARBA00022692"/>
    </source>
</evidence>
<comment type="subcellular location">
    <subcellularLocation>
        <location evidence="1">Membrane</location>
        <topology evidence="1">Multi-pass membrane protein</topology>
    </subcellularLocation>
</comment>
<keyword evidence="4 6" id="KW-0472">Membrane</keyword>
<dbReference type="InterPro" id="IPR003689">
    <property type="entry name" value="ZIP"/>
</dbReference>